<evidence type="ECO:0000259" key="2">
    <source>
        <dbReference type="Pfam" id="PF02957"/>
    </source>
</evidence>
<protein>
    <recommendedName>
        <fullName evidence="2">Hepatitis TT virus Orf2/Gyrovirus Vp2 N-terminal domain-containing protein</fullName>
    </recommendedName>
</protein>
<feature type="region of interest" description="Disordered" evidence="1">
    <location>
        <begin position="75"/>
        <end position="157"/>
    </location>
</feature>
<proteinExistence type="predicted"/>
<dbReference type="KEGG" id="vg:9086756"/>
<organism evidence="3 4">
    <name type="scientific">Torque teno virus 15</name>
    <dbReference type="NCBI Taxonomy" id="687354"/>
    <lineage>
        <taxon>Viruses</taxon>
        <taxon>Monodnaviria</taxon>
        <taxon>Shotokuvirae</taxon>
        <taxon>Commensaviricota</taxon>
        <taxon>Cardeaviricetes</taxon>
        <taxon>Sanitavirales</taxon>
        <taxon>Anelloviridae</taxon>
        <taxon>Alphatorquevirus</taxon>
        <taxon>Alphatorquevirus homin15</taxon>
    </lineage>
</organism>
<name>Q9JH34_9VIRU</name>
<evidence type="ECO:0000313" key="4">
    <source>
        <dbReference type="Proteomes" id="UP000140739"/>
    </source>
</evidence>
<accession>Q9JH34</accession>
<evidence type="ECO:0000256" key="1">
    <source>
        <dbReference type="SAM" id="MobiDB-lite"/>
    </source>
</evidence>
<dbReference type="EMBL" id="AB028668">
    <property type="protein sequence ID" value="BAA94875.1"/>
    <property type="molecule type" value="Genomic_DNA"/>
</dbReference>
<keyword evidence="4" id="KW-1185">Reference proteome</keyword>
<sequence>MHFSKITRKKRKLLLQTVPLAKNQRTTMSWSRPSQNVPICEQNWFESCLRSHACFCGCNNPVIHFNNIATRFNYLPTANPPVGPPQPPTRPPSRLRPLPALPAPPADPQAPWPGAGGSSGGGEERNQRGRSGERADGEDFDAEDLNALMAAVEEDEQ</sequence>
<dbReference type="Pfam" id="PF02957">
    <property type="entry name" value="TT_ORF2-like"/>
    <property type="match status" value="1"/>
</dbReference>
<dbReference type="OrthoDB" id="27758at10239"/>
<dbReference type="GeneID" id="9086756"/>
<evidence type="ECO:0000313" key="3">
    <source>
        <dbReference type="EMBL" id="BAA94875.1"/>
    </source>
</evidence>
<feature type="domain" description="Hepatitis TT virus Orf2/Gyrovirus Vp2 N-terminal" evidence="2">
    <location>
        <begin position="38"/>
        <end position="88"/>
    </location>
</feature>
<dbReference type="InterPro" id="IPR004118">
    <property type="entry name" value="HEV_TT_vir_Orf2/Gyrovir_Vp2_N"/>
</dbReference>
<dbReference type="Proteomes" id="UP000140739">
    <property type="component" value="Segment"/>
</dbReference>
<dbReference type="RefSeq" id="YP_003587913.1">
    <property type="nucleotide sequence ID" value="NC_014096.1"/>
</dbReference>
<feature type="compositionally biased region" description="Basic and acidic residues" evidence="1">
    <location>
        <begin position="122"/>
        <end position="137"/>
    </location>
</feature>
<feature type="compositionally biased region" description="Pro residues" evidence="1">
    <location>
        <begin position="99"/>
        <end position="111"/>
    </location>
</feature>
<reference evidence="3 4" key="1">
    <citation type="journal article" date="2000" name="Arch. Virol.">
        <title>The entire nucleotide sequences of two distinct TT virus (TTV) isolates (TJN01 and TJN02) remotely related to the original TTV isolates.</title>
        <authorList>
            <person name="Ukita M."/>
            <person name="Okamoto H."/>
            <person name="Nishizawa T."/>
            <person name="Tawara A."/>
            <person name="Takahashi M."/>
            <person name="Iizuka H."/>
            <person name="Miyakawa Y."/>
            <person name="Mayumi M."/>
        </authorList>
    </citation>
    <scope>NUCLEOTIDE SEQUENCE [LARGE SCALE GENOMIC DNA]</scope>
    <source>
        <strain evidence="3">TJN01</strain>
    </source>
</reference>
<feature type="compositionally biased region" description="Pro residues" evidence="1">
    <location>
        <begin position="78"/>
        <end position="91"/>
    </location>
</feature>